<feature type="compositionally biased region" description="Basic and acidic residues" evidence="1">
    <location>
        <begin position="21"/>
        <end position="31"/>
    </location>
</feature>
<accession>A0A381FP67</accession>
<organism evidence="2 3">
    <name type="scientific">Chryseobacterium indoltheticum</name>
    <dbReference type="NCBI Taxonomy" id="254"/>
    <lineage>
        <taxon>Bacteria</taxon>
        <taxon>Pseudomonadati</taxon>
        <taxon>Bacteroidota</taxon>
        <taxon>Flavobacteriia</taxon>
        <taxon>Flavobacteriales</taxon>
        <taxon>Weeksellaceae</taxon>
        <taxon>Chryseobacterium group</taxon>
        <taxon>Chryseobacterium</taxon>
    </lineage>
</organism>
<feature type="compositionally biased region" description="Low complexity" evidence="1">
    <location>
        <begin position="32"/>
        <end position="54"/>
    </location>
</feature>
<protein>
    <recommendedName>
        <fullName evidence="4">Cytochrome C551</fullName>
    </recommendedName>
</protein>
<evidence type="ECO:0000256" key="1">
    <source>
        <dbReference type="SAM" id="MobiDB-lite"/>
    </source>
</evidence>
<dbReference type="AlphaFoldDB" id="A0A381FP67"/>
<dbReference type="EMBL" id="UFVR01000004">
    <property type="protein sequence ID" value="SUX48325.1"/>
    <property type="molecule type" value="Genomic_DNA"/>
</dbReference>
<evidence type="ECO:0008006" key="4">
    <source>
        <dbReference type="Google" id="ProtNLM"/>
    </source>
</evidence>
<proteinExistence type="predicted"/>
<feature type="region of interest" description="Disordered" evidence="1">
    <location>
        <begin position="19"/>
        <end position="68"/>
    </location>
</feature>
<evidence type="ECO:0000313" key="3">
    <source>
        <dbReference type="Proteomes" id="UP000254282"/>
    </source>
</evidence>
<dbReference type="Proteomes" id="UP000254282">
    <property type="component" value="Unassembled WGS sequence"/>
</dbReference>
<gene>
    <name evidence="2" type="ORF">NCTC13532_03932</name>
</gene>
<dbReference type="STRING" id="254.SAMN05421682_11824"/>
<sequence length="68" mass="7181">MKKLMLFAFGIGLVAASCGSKEPRMSSENKDSMTVTADSTTSMDSTSMPMQSPDTMKTPVDTAAAPMK</sequence>
<reference evidence="2 3" key="1">
    <citation type="submission" date="2018-06" db="EMBL/GenBank/DDBJ databases">
        <authorList>
            <consortium name="Pathogen Informatics"/>
            <person name="Doyle S."/>
        </authorList>
    </citation>
    <scope>NUCLEOTIDE SEQUENCE [LARGE SCALE GENOMIC DNA]</scope>
    <source>
        <strain evidence="2 3">NCTC13532</strain>
    </source>
</reference>
<evidence type="ECO:0000313" key="2">
    <source>
        <dbReference type="EMBL" id="SUX48325.1"/>
    </source>
</evidence>
<name>A0A381FP67_9FLAO</name>
<dbReference type="PROSITE" id="PS51257">
    <property type="entry name" value="PROKAR_LIPOPROTEIN"/>
    <property type="match status" value="1"/>
</dbReference>